<organism evidence="2 3">
    <name type="scientific">Spizellomyces punctatus (strain DAOM BR117)</name>
    <dbReference type="NCBI Taxonomy" id="645134"/>
    <lineage>
        <taxon>Eukaryota</taxon>
        <taxon>Fungi</taxon>
        <taxon>Fungi incertae sedis</taxon>
        <taxon>Chytridiomycota</taxon>
        <taxon>Chytridiomycota incertae sedis</taxon>
        <taxon>Chytridiomycetes</taxon>
        <taxon>Spizellomycetales</taxon>
        <taxon>Spizellomycetaceae</taxon>
        <taxon>Spizellomyces</taxon>
    </lineage>
</organism>
<evidence type="ECO:0000259" key="1">
    <source>
        <dbReference type="Pfam" id="PF12937"/>
    </source>
</evidence>
<dbReference type="Pfam" id="PF12937">
    <property type="entry name" value="F-box-like"/>
    <property type="match status" value="1"/>
</dbReference>
<dbReference type="STRING" id="645134.A0A0L0H9D9"/>
<dbReference type="Gene3D" id="1.20.1280.50">
    <property type="match status" value="1"/>
</dbReference>
<dbReference type="VEuPathDB" id="FungiDB:SPPG_06802"/>
<dbReference type="Proteomes" id="UP000053201">
    <property type="component" value="Unassembled WGS sequence"/>
</dbReference>
<dbReference type="CDD" id="cd09917">
    <property type="entry name" value="F-box_SF"/>
    <property type="match status" value="1"/>
</dbReference>
<dbReference type="RefSeq" id="XP_016605847.1">
    <property type="nucleotide sequence ID" value="XM_016755001.1"/>
</dbReference>
<dbReference type="InterPro" id="IPR001810">
    <property type="entry name" value="F-box_dom"/>
</dbReference>
<dbReference type="OrthoDB" id="270318at2759"/>
<protein>
    <recommendedName>
        <fullName evidence="1">F-box domain-containing protein</fullName>
    </recommendedName>
</protein>
<feature type="domain" description="F-box" evidence="1">
    <location>
        <begin position="4"/>
        <end position="40"/>
    </location>
</feature>
<reference evidence="2 3" key="1">
    <citation type="submission" date="2009-08" db="EMBL/GenBank/DDBJ databases">
        <title>The Genome Sequence of Spizellomyces punctatus strain DAOM BR117.</title>
        <authorList>
            <consortium name="The Broad Institute Genome Sequencing Platform"/>
            <person name="Russ C."/>
            <person name="Cuomo C."/>
            <person name="Shea T."/>
            <person name="Young S.K."/>
            <person name="Zeng Q."/>
            <person name="Koehrsen M."/>
            <person name="Haas B."/>
            <person name="Borodovsky M."/>
            <person name="Guigo R."/>
            <person name="Alvarado L."/>
            <person name="Berlin A."/>
            <person name="Bochicchio J."/>
            <person name="Borenstein D."/>
            <person name="Chapman S."/>
            <person name="Chen Z."/>
            <person name="Engels R."/>
            <person name="Freedman E."/>
            <person name="Gellesch M."/>
            <person name="Goldberg J."/>
            <person name="Griggs A."/>
            <person name="Gujja S."/>
            <person name="Heiman D."/>
            <person name="Hepburn T."/>
            <person name="Howarth C."/>
            <person name="Jen D."/>
            <person name="Larson L."/>
            <person name="Lewis B."/>
            <person name="Mehta T."/>
            <person name="Park D."/>
            <person name="Pearson M."/>
            <person name="Roberts A."/>
            <person name="Saif S."/>
            <person name="Shenoy N."/>
            <person name="Sisk P."/>
            <person name="Stolte C."/>
            <person name="Sykes S."/>
            <person name="Thomson T."/>
            <person name="Walk T."/>
            <person name="White J."/>
            <person name="Yandava C."/>
            <person name="Burger G."/>
            <person name="Gray M.W."/>
            <person name="Holland P.W.H."/>
            <person name="King N."/>
            <person name="Lang F.B.F."/>
            <person name="Roger A.J."/>
            <person name="Ruiz-Trillo I."/>
            <person name="Lander E."/>
            <person name="Nusbaum C."/>
        </authorList>
    </citation>
    <scope>NUCLEOTIDE SEQUENCE [LARGE SCALE GENOMIC DNA]</scope>
    <source>
        <strain evidence="2 3">DAOM BR117</strain>
    </source>
</reference>
<dbReference type="InParanoid" id="A0A0L0H9D9"/>
<keyword evidence="3" id="KW-1185">Reference proteome</keyword>
<sequence length="542" mass="61504">MGRSHLPLEIWTRIFSLLDSSSPAAFSQACKAFYHISIDPHARAQYLLNRYGKQLALYSAFKWNRRVLSPNVGRLMRKRGAGLPRFLVQWVDKEYHKADRGKRAVSIPLYVFFIQEGFEIYGSEADFKDDDVAKFERLLYSSTTTSSTVTATDDAIASIRTLLDAYAFCPVKGLGSPVDETVFLLSKLDVTLIPKLIANGLDLMSVNDAVLERVLWRQDLTDVFLQKYLDNGFALTPMCIKKGLQTSRPSTLAVLQSRVSTALLTECAKEALVDMLGPSSGRAWNWVPESAEFLISTFNISTDVIAQALYTHPDAPRLPNGGCPEFPATRSYMKSNPCPVWRWILKSYGPHHPFTKACFDDALSRAAADRDLHALHDEFLQSGVRFYPRHVKILACRLLHRDMTANALHLLQVLREQITDDRDAGILTDAERSEWLHTLRDEVVENDEWAHRMRTTQLEGGARGGAYRISRPPEDALRFLDEAREMVLDLIPPVPPIPRVDWNTVSVHPARRQSVKTWVKRMGLWWKEQCERGVWGVVDHVV</sequence>
<evidence type="ECO:0000313" key="2">
    <source>
        <dbReference type="EMBL" id="KNC97807.1"/>
    </source>
</evidence>
<dbReference type="SUPFAM" id="SSF81383">
    <property type="entry name" value="F-box domain"/>
    <property type="match status" value="1"/>
</dbReference>
<evidence type="ECO:0000313" key="3">
    <source>
        <dbReference type="Proteomes" id="UP000053201"/>
    </source>
</evidence>
<proteinExistence type="predicted"/>
<dbReference type="GeneID" id="27690080"/>
<dbReference type="EMBL" id="KQ257462">
    <property type="protein sequence ID" value="KNC97807.1"/>
    <property type="molecule type" value="Genomic_DNA"/>
</dbReference>
<dbReference type="PROSITE" id="PS51257">
    <property type="entry name" value="PROKAR_LIPOPROTEIN"/>
    <property type="match status" value="1"/>
</dbReference>
<gene>
    <name evidence="2" type="ORF">SPPG_06802</name>
</gene>
<name>A0A0L0H9D9_SPIPD</name>
<dbReference type="AlphaFoldDB" id="A0A0L0H9D9"/>
<accession>A0A0L0H9D9</accession>
<dbReference type="InterPro" id="IPR036047">
    <property type="entry name" value="F-box-like_dom_sf"/>
</dbReference>